<organism evidence="2 3">
    <name type="scientific">Vreelandella sedimenti</name>
    <dbReference type="NCBI Taxonomy" id="2729618"/>
    <lineage>
        <taxon>Bacteria</taxon>
        <taxon>Pseudomonadati</taxon>
        <taxon>Pseudomonadota</taxon>
        <taxon>Gammaproteobacteria</taxon>
        <taxon>Oceanospirillales</taxon>
        <taxon>Halomonadaceae</taxon>
        <taxon>Vreelandella</taxon>
    </lineage>
</organism>
<gene>
    <name evidence="2" type="ORF">HZU72_18220</name>
</gene>
<sequence>MPGLILCATQRCGSTMIVEDIRNTGVLGLPEEYFIPWDSSKKEVDWVAALQGIKNKAKTSNGFYSIKVMANHLPVIDECLKGSRFDTKDSNSVLFPRFREAFKDCKFLMIRRDSIVRQAVSREMSRQTGVNHATKNENDEHFAGNLMKGYQENYNKKTHYNLKGVGNEVKKISAENALWESFFESNEIKSPLVLRYEEVCKNFPAYLTRISNFTNVPLEQDLDFQQRKMVRLSNSVNDEWVKSYLKDFGYSV</sequence>
<comment type="caution">
    <text evidence="2">The sequence shown here is derived from an EMBL/GenBank/DDBJ whole genome shotgun (WGS) entry which is preliminary data.</text>
</comment>
<keyword evidence="3" id="KW-1185">Reference proteome</keyword>
<dbReference type="AlphaFoldDB" id="A0A7Z0SNY9"/>
<reference evidence="2 3" key="1">
    <citation type="submission" date="2020-07" db="EMBL/GenBank/DDBJ databases">
        <title>Halomonas sp. QX-2 draft genome sequence.</title>
        <authorList>
            <person name="Qiu X."/>
        </authorList>
    </citation>
    <scope>NUCLEOTIDE SEQUENCE [LARGE SCALE GENOMIC DNA]</scope>
    <source>
        <strain evidence="2 3">QX-2</strain>
    </source>
</reference>
<dbReference type="Pfam" id="PF09037">
    <property type="entry name" value="Sulphotransf"/>
    <property type="match status" value="1"/>
</dbReference>
<protein>
    <recommendedName>
        <fullName evidence="1">Sulphotransferase Stf0 domain-containing protein</fullName>
    </recommendedName>
</protein>
<evidence type="ECO:0000259" key="1">
    <source>
        <dbReference type="Pfam" id="PF09037"/>
    </source>
</evidence>
<evidence type="ECO:0000313" key="3">
    <source>
        <dbReference type="Proteomes" id="UP000520876"/>
    </source>
</evidence>
<accession>A0A7Z0SNY9</accession>
<dbReference type="RefSeq" id="WP_180094672.1">
    <property type="nucleotide sequence ID" value="NZ_JACCGK010000017.1"/>
</dbReference>
<evidence type="ECO:0000313" key="2">
    <source>
        <dbReference type="EMBL" id="NYT74345.1"/>
    </source>
</evidence>
<name>A0A7Z0SNY9_9GAMM</name>
<dbReference type="SUPFAM" id="SSF52540">
    <property type="entry name" value="P-loop containing nucleoside triphosphate hydrolases"/>
    <property type="match status" value="1"/>
</dbReference>
<dbReference type="InterPro" id="IPR027417">
    <property type="entry name" value="P-loop_NTPase"/>
</dbReference>
<feature type="domain" description="Sulphotransferase Stf0" evidence="1">
    <location>
        <begin position="5"/>
        <end position="247"/>
    </location>
</feature>
<dbReference type="InterPro" id="IPR024628">
    <property type="entry name" value="Sulfotransferase_Stf0_dom"/>
</dbReference>
<dbReference type="Proteomes" id="UP000520876">
    <property type="component" value="Unassembled WGS sequence"/>
</dbReference>
<dbReference type="EMBL" id="JACCGK010000017">
    <property type="protein sequence ID" value="NYT74345.1"/>
    <property type="molecule type" value="Genomic_DNA"/>
</dbReference>
<proteinExistence type="predicted"/>
<dbReference type="Gene3D" id="3.40.50.300">
    <property type="entry name" value="P-loop containing nucleotide triphosphate hydrolases"/>
    <property type="match status" value="1"/>
</dbReference>